<evidence type="ECO:0000313" key="4">
    <source>
        <dbReference type="Proteomes" id="UP000534294"/>
    </source>
</evidence>
<gene>
    <name evidence="3" type="ORF">HNQ64_001637</name>
</gene>
<dbReference type="SUPFAM" id="SSF52833">
    <property type="entry name" value="Thioredoxin-like"/>
    <property type="match status" value="1"/>
</dbReference>
<dbReference type="Proteomes" id="UP000534294">
    <property type="component" value="Unassembled WGS sequence"/>
</dbReference>
<evidence type="ECO:0000256" key="1">
    <source>
        <dbReference type="SAM" id="SignalP"/>
    </source>
</evidence>
<feature type="chain" id="PRO_5031060723" evidence="1">
    <location>
        <begin position="20"/>
        <end position="187"/>
    </location>
</feature>
<dbReference type="EMBL" id="JACHIF010000002">
    <property type="protein sequence ID" value="MBB5037395.1"/>
    <property type="molecule type" value="Genomic_DNA"/>
</dbReference>
<dbReference type="PROSITE" id="PS51352">
    <property type="entry name" value="THIOREDOXIN_2"/>
    <property type="match status" value="1"/>
</dbReference>
<dbReference type="RefSeq" id="WP_184207224.1">
    <property type="nucleotide sequence ID" value="NZ_JACHIF010000002.1"/>
</dbReference>
<dbReference type="InterPro" id="IPR047262">
    <property type="entry name" value="PRX-like1"/>
</dbReference>
<proteinExistence type="predicted"/>
<dbReference type="Gene3D" id="3.40.30.10">
    <property type="entry name" value="Glutaredoxin"/>
    <property type="match status" value="1"/>
</dbReference>
<reference evidence="3 4" key="1">
    <citation type="submission" date="2020-08" db="EMBL/GenBank/DDBJ databases">
        <title>Genomic Encyclopedia of Type Strains, Phase IV (KMG-IV): sequencing the most valuable type-strain genomes for metagenomic binning, comparative biology and taxonomic classification.</title>
        <authorList>
            <person name="Goeker M."/>
        </authorList>
    </citation>
    <scope>NUCLEOTIDE SEQUENCE [LARGE SCALE GENOMIC DNA]</scope>
    <source>
        <strain evidence="3 4">DSM 12251</strain>
    </source>
</reference>
<evidence type="ECO:0000313" key="3">
    <source>
        <dbReference type="EMBL" id="MBB5037395.1"/>
    </source>
</evidence>
<comment type="caution">
    <text evidence="3">The sequence shown here is derived from an EMBL/GenBank/DDBJ whole genome shotgun (WGS) entry which is preliminary data.</text>
</comment>
<dbReference type="InterPro" id="IPR013766">
    <property type="entry name" value="Thioredoxin_domain"/>
</dbReference>
<keyword evidence="3" id="KW-0413">Isomerase</keyword>
<sequence length="187" mass="19828">MKLLPLLLLCLTFASGLLAAEPVLELQGTDGKMHAPLVAGEKKAVLLVFVSPFCSTTRPFMPEINAIAAEYADRVAVHLVHSDSEITVEVALQHADMNKVVASVLVDKEQKLARQVGAAITPEAVLLSPAGAVLYKGRINDLYLGPTKRQRAATTKDLRDALDAVLSGKPVATPQPEAQGCKIGGLK</sequence>
<dbReference type="AlphaFoldDB" id="A0A7W7YK64"/>
<feature type="signal peptide" evidence="1">
    <location>
        <begin position="1"/>
        <end position="19"/>
    </location>
</feature>
<dbReference type="InterPro" id="IPR036249">
    <property type="entry name" value="Thioredoxin-like_sf"/>
</dbReference>
<evidence type="ECO:0000259" key="2">
    <source>
        <dbReference type="PROSITE" id="PS51352"/>
    </source>
</evidence>
<protein>
    <submittedName>
        <fullName evidence="3">Thiol-disulfide isomerase/thioredoxin</fullName>
    </submittedName>
</protein>
<dbReference type="PANTHER" id="PTHR43640">
    <property type="entry name" value="OS07G0260300 PROTEIN"/>
    <property type="match status" value="1"/>
</dbReference>
<dbReference type="PANTHER" id="PTHR43640:SF1">
    <property type="entry name" value="THIOREDOXIN-DEPENDENT PEROXIREDOXIN"/>
    <property type="match status" value="1"/>
</dbReference>
<organism evidence="3 4">
    <name type="scientific">Prosthecobacter dejongeii</name>
    <dbReference type="NCBI Taxonomy" id="48465"/>
    <lineage>
        <taxon>Bacteria</taxon>
        <taxon>Pseudomonadati</taxon>
        <taxon>Verrucomicrobiota</taxon>
        <taxon>Verrucomicrobiia</taxon>
        <taxon>Verrucomicrobiales</taxon>
        <taxon>Verrucomicrobiaceae</taxon>
        <taxon>Prosthecobacter</taxon>
    </lineage>
</organism>
<keyword evidence="1" id="KW-0732">Signal</keyword>
<feature type="domain" description="Thioredoxin" evidence="2">
    <location>
        <begin position="15"/>
        <end position="167"/>
    </location>
</feature>
<accession>A0A7W7YK64</accession>
<dbReference type="GO" id="GO:0016853">
    <property type="term" value="F:isomerase activity"/>
    <property type="evidence" value="ECO:0007669"/>
    <property type="project" value="UniProtKB-KW"/>
</dbReference>
<keyword evidence="4" id="KW-1185">Reference proteome</keyword>
<name>A0A7W7YK64_9BACT</name>